<reference evidence="3" key="1">
    <citation type="submission" date="2021-01" db="EMBL/GenBank/DDBJ databases">
        <title>Genome public.</title>
        <authorList>
            <person name="Liu C."/>
            <person name="Sun Q."/>
        </authorList>
    </citation>
    <scope>NUCLEOTIDE SEQUENCE [LARGE SCALE GENOMIC DNA]</scope>
    <source>
        <strain evidence="3">YIM B02505</strain>
    </source>
</reference>
<name>A0ABS1EJ08_9CLOT</name>
<proteinExistence type="predicted"/>
<evidence type="ECO:0000313" key="3">
    <source>
        <dbReference type="Proteomes" id="UP000596739"/>
    </source>
</evidence>
<dbReference type="InterPro" id="IPR021279">
    <property type="entry name" value="DUF2721"/>
</dbReference>
<evidence type="ECO:0000256" key="1">
    <source>
        <dbReference type="SAM" id="Phobius"/>
    </source>
</evidence>
<feature type="transmembrane region" description="Helical" evidence="1">
    <location>
        <begin position="79"/>
        <end position="99"/>
    </location>
</feature>
<gene>
    <name evidence="2" type="ORF">JHL18_01660</name>
</gene>
<sequence>MDLTFYSQFIFRRDILKLELTTPALLFTAISLLISAYTSRFATLAQLLRQLDLQYRKIPEKRILAQINNLNKRVRLIKYMQTMGVFSFFLCVLSMLALFLNKQVIGQITFGISLVALLISLLLSLLELQISVNAIVYQLEDLTEMSNKLNDRNKTE</sequence>
<comment type="caution">
    <text evidence="2">The sequence shown here is derived from an EMBL/GenBank/DDBJ whole genome shotgun (WGS) entry which is preliminary data.</text>
</comment>
<organism evidence="2 3">
    <name type="scientific">Clostridium yunnanense</name>
    <dbReference type="NCBI Taxonomy" id="2800325"/>
    <lineage>
        <taxon>Bacteria</taxon>
        <taxon>Bacillati</taxon>
        <taxon>Bacillota</taxon>
        <taxon>Clostridia</taxon>
        <taxon>Eubacteriales</taxon>
        <taxon>Clostridiaceae</taxon>
        <taxon>Clostridium</taxon>
    </lineage>
</organism>
<dbReference type="Pfam" id="PF11026">
    <property type="entry name" value="DUF2721"/>
    <property type="match status" value="1"/>
</dbReference>
<protein>
    <submittedName>
        <fullName evidence="2">DUF2721 domain-containing protein</fullName>
    </submittedName>
</protein>
<dbReference type="Proteomes" id="UP000596739">
    <property type="component" value="Unassembled WGS sequence"/>
</dbReference>
<accession>A0ABS1EJ08</accession>
<keyword evidence="1" id="KW-0812">Transmembrane</keyword>
<keyword evidence="1" id="KW-0472">Membrane</keyword>
<keyword evidence="1" id="KW-1133">Transmembrane helix</keyword>
<dbReference type="EMBL" id="JAENHN010000006">
    <property type="protein sequence ID" value="MBK1809352.1"/>
    <property type="molecule type" value="Genomic_DNA"/>
</dbReference>
<feature type="transmembrane region" description="Helical" evidence="1">
    <location>
        <begin position="105"/>
        <end position="126"/>
    </location>
</feature>
<keyword evidence="3" id="KW-1185">Reference proteome</keyword>
<evidence type="ECO:0000313" key="2">
    <source>
        <dbReference type="EMBL" id="MBK1809352.1"/>
    </source>
</evidence>
<feature type="transmembrane region" description="Helical" evidence="1">
    <location>
        <begin position="20"/>
        <end position="39"/>
    </location>
</feature>